<evidence type="ECO:0000256" key="8">
    <source>
        <dbReference type="SAM" id="Phobius"/>
    </source>
</evidence>
<dbReference type="SUPFAM" id="SSF54631">
    <property type="entry name" value="CBS-domain pair"/>
    <property type="match status" value="1"/>
</dbReference>
<dbReference type="AlphaFoldDB" id="A0A9W8G4E7"/>
<evidence type="ECO:0000256" key="2">
    <source>
        <dbReference type="ARBA" id="ARBA00022692"/>
    </source>
</evidence>
<dbReference type="EMBL" id="JANBTW010000019">
    <property type="protein sequence ID" value="KAJ2678577.1"/>
    <property type="molecule type" value="Genomic_DNA"/>
</dbReference>
<feature type="region of interest" description="Disordered" evidence="7">
    <location>
        <begin position="510"/>
        <end position="532"/>
    </location>
</feature>
<feature type="domain" description="CNNM transmembrane" evidence="9">
    <location>
        <begin position="17"/>
        <end position="201"/>
    </location>
</feature>
<dbReference type="GO" id="GO:0005737">
    <property type="term" value="C:cytoplasm"/>
    <property type="evidence" value="ECO:0007669"/>
    <property type="project" value="TreeGrafter"/>
</dbReference>
<gene>
    <name evidence="10" type="ORF">GGI25_002165</name>
</gene>
<organism evidence="10 11">
    <name type="scientific">Coemansia spiralis</name>
    <dbReference type="NCBI Taxonomy" id="417178"/>
    <lineage>
        <taxon>Eukaryota</taxon>
        <taxon>Fungi</taxon>
        <taxon>Fungi incertae sedis</taxon>
        <taxon>Zoopagomycota</taxon>
        <taxon>Kickxellomycotina</taxon>
        <taxon>Kickxellomycetes</taxon>
        <taxon>Kickxellales</taxon>
        <taxon>Kickxellaceae</taxon>
        <taxon>Coemansia</taxon>
    </lineage>
</organism>
<dbReference type="PROSITE" id="PS51846">
    <property type="entry name" value="CNNM"/>
    <property type="match status" value="1"/>
</dbReference>
<accession>A0A9W8G4E7</accession>
<dbReference type="InterPro" id="IPR002550">
    <property type="entry name" value="CNNM"/>
</dbReference>
<dbReference type="GO" id="GO:0010960">
    <property type="term" value="P:magnesium ion homeostasis"/>
    <property type="evidence" value="ECO:0007669"/>
    <property type="project" value="InterPro"/>
</dbReference>
<keyword evidence="2 6" id="KW-0812">Transmembrane</keyword>
<feature type="transmembrane region" description="Helical" evidence="8">
    <location>
        <begin position="106"/>
        <end position="123"/>
    </location>
</feature>
<feature type="transmembrane region" description="Helical" evidence="8">
    <location>
        <begin position="135"/>
        <end position="154"/>
    </location>
</feature>
<evidence type="ECO:0000256" key="5">
    <source>
        <dbReference type="ARBA" id="ARBA00023136"/>
    </source>
</evidence>
<dbReference type="PANTHER" id="PTHR12064:SF97">
    <property type="entry name" value="METAL TRANSPORTER CNNM-5"/>
    <property type="match status" value="1"/>
</dbReference>
<reference evidence="10" key="1">
    <citation type="submission" date="2022-07" db="EMBL/GenBank/DDBJ databases">
        <title>Phylogenomic reconstructions and comparative analyses of Kickxellomycotina fungi.</title>
        <authorList>
            <person name="Reynolds N.K."/>
            <person name="Stajich J.E."/>
            <person name="Barry K."/>
            <person name="Grigoriev I.V."/>
            <person name="Crous P."/>
            <person name="Smith M.E."/>
        </authorList>
    </citation>
    <scope>NUCLEOTIDE SEQUENCE</scope>
    <source>
        <strain evidence="10">NRRL 3115</strain>
    </source>
</reference>
<keyword evidence="5 6" id="KW-0472">Membrane</keyword>
<dbReference type="GO" id="GO:0016020">
    <property type="term" value="C:membrane"/>
    <property type="evidence" value="ECO:0007669"/>
    <property type="project" value="UniProtKB-SubCell"/>
</dbReference>
<keyword evidence="4 6" id="KW-1133">Transmembrane helix</keyword>
<dbReference type="InterPro" id="IPR045095">
    <property type="entry name" value="ACDP"/>
</dbReference>
<evidence type="ECO:0000313" key="10">
    <source>
        <dbReference type="EMBL" id="KAJ2678577.1"/>
    </source>
</evidence>
<evidence type="ECO:0000256" key="6">
    <source>
        <dbReference type="PROSITE-ProRule" id="PRU01193"/>
    </source>
</evidence>
<sequence length="540" mass="58895">MVSMASSTIISLDIYSNASYYYINLAACIALVLFGGLLAGLTIGYMSLDELNLAVLATSGTQSQRQYARRIQPLRKNGHWLLVTLLLGNTVVNETLPVVMHSTLGGGGFYSIALSTCLILIFGEIVPQALFCSRFGLAIGAFFAYPVAILQLVLSPLGYPIARLLDYILGANHSLIYKKPQLKELVSLSDAEHGGSLSRDEVTIIRGALDLGEKLVEDVMTDLKNVYMVDIDCKLDCRLLTEMLRKGYSRVPVFSGDRMNVIGVLLVKSLLLVDPDDCIPLAQAKIAPIPVVTIHNSLYDILNAFQDGGSHMAIVIGPASPFLHSGSCINKSVLDSTSKSTSIYIQDNRPNGYVPIGIITLEDVIEELIQEEIIDETDVFVDIRKRIRVVRATSATYQYQAIMSAVTEPLLPKTKDDKAPGHSAITEQAFSLRSSEIERLQARLKHEQHAPQSTVRRKRFAFSLRKRRDVENATLGGYGRDEVAEWTANSQALLSSDILADAGTDTVVSSTAAESPSARSSSHSYSNSHGDNSIHSICTI</sequence>
<evidence type="ECO:0000259" key="9">
    <source>
        <dbReference type="PROSITE" id="PS51846"/>
    </source>
</evidence>
<evidence type="ECO:0000313" key="11">
    <source>
        <dbReference type="Proteomes" id="UP001151518"/>
    </source>
</evidence>
<dbReference type="InterPro" id="IPR046342">
    <property type="entry name" value="CBS_dom_sf"/>
</dbReference>
<evidence type="ECO:0000256" key="7">
    <source>
        <dbReference type="SAM" id="MobiDB-lite"/>
    </source>
</evidence>
<keyword evidence="3" id="KW-0677">Repeat</keyword>
<evidence type="ECO:0000256" key="3">
    <source>
        <dbReference type="ARBA" id="ARBA00022737"/>
    </source>
</evidence>
<protein>
    <recommendedName>
        <fullName evidence="9">CNNM transmembrane domain-containing protein</fullName>
    </recommendedName>
</protein>
<evidence type="ECO:0000256" key="4">
    <source>
        <dbReference type="ARBA" id="ARBA00022989"/>
    </source>
</evidence>
<comment type="subcellular location">
    <subcellularLocation>
        <location evidence="1">Membrane</location>
        <topology evidence="1">Multi-pass membrane protein</topology>
    </subcellularLocation>
</comment>
<dbReference type="PANTHER" id="PTHR12064">
    <property type="entry name" value="METAL TRANSPORTER CNNM"/>
    <property type="match status" value="1"/>
</dbReference>
<dbReference type="FunFam" id="3.10.580.10:FF:000006">
    <property type="entry name" value="DUF21 and CBS domain protein"/>
    <property type="match status" value="1"/>
</dbReference>
<evidence type="ECO:0000256" key="1">
    <source>
        <dbReference type="ARBA" id="ARBA00004141"/>
    </source>
</evidence>
<dbReference type="Proteomes" id="UP001151518">
    <property type="component" value="Unassembled WGS sequence"/>
</dbReference>
<dbReference type="GO" id="GO:0030026">
    <property type="term" value="P:intracellular manganese ion homeostasis"/>
    <property type="evidence" value="ECO:0007669"/>
    <property type="project" value="TreeGrafter"/>
</dbReference>
<dbReference type="OrthoDB" id="5353557at2759"/>
<feature type="transmembrane region" description="Helical" evidence="8">
    <location>
        <begin position="20"/>
        <end position="43"/>
    </location>
</feature>
<comment type="caution">
    <text evidence="10">The sequence shown here is derived from an EMBL/GenBank/DDBJ whole genome shotgun (WGS) entry which is preliminary data.</text>
</comment>
<dbReference type="Pfam" id="PF01595">
    <property type="entry name" value="CNNM"/>
    <property type="match status" value="1"/>
</dbReference>
<name>A0A9W8G4E7_9FUNG</name>
<proteinExistence type="predicted"/>
<feature type="compositionally biased region" description="Low complexity" evidence="7">
    <location>
        <begin position="510"/>
        <end position="528"/>
    </location>
</feature>
<dbReference type="Gene3D" id="3.10.580.10">
    <property type="entry name" value="CBS-domain"/>
    <property type="match status" value="1"/>
</dbReference>